<dbReference type="Gene3D" id="3.90.226.10">
    <property type="entry name" value="2-enoyl-CoA Hydratase, Chain A, domain 1"/>
    <property type="match status" value="1"/>
</dbReference>
<sequence length="267" mass="28771">MTTPTDEEPLLVHFADGVLRIQLNRPKARNAINWAMRRELHRILGDASNDNSVRVVVLAGDERAFCSGGDVKQMGGGDSDTSDKLIMMKAISETVTGMLKPVVAEVRGHAAGAGFGLALMCDLVLADETAVFTSTFIRIGLVPDLGLAYWLPRQVGLHRAKEIILTGRPIGAHEALALGLVARVWATDTFRSRADEFIAELSAQPGVGMGLTKPLLNQTFETSLSATLDSERLAQITAAHSHEHQSYLAGLRLGRSVAQTADLRPKI</sequence>
<dbReference type="EMBL" id="CAFBNE010000001">
    <property type="protein sequence ID" value="CAB4927195.1"/>
    <property type="molecule type" value="Genomic_DNA"/>
</dbReference>
<dbReference type="CDD" id="cd06558">
    <property type="entry name" value="crotonase-like"/>
    <property type="match status" value="1"/>
</dbReference>
<proteinExistence type="inferred from homology"/>
<gene>
    <name evidence="2" type="ORF">UFOPK3772_00030</name>
</gene>
<evidence type="ECO:0000256" key="1">
    <source>
        <dbReference type="ARBA" id="ARBA00005254"/>
    </source>
</evidence>
<accession>A0A6J7I8H8</accession>
<dbReference type="PANTHER" id="PTHR43802">
    <property type="entry name" value="ENOYL-COA HYDRATASE"/>
    <property type="match status" value="1"/>
</dbReference>
<dbReference type="InterPro" id="IPR014748">
    <property type="entry name" value="Enoyl-CoA_hydra_C"/>
</dbReference>
<protein>
    <submittedName>
        <fullName evidence="2">Unannotated protein</fullName>
    </submittedName>
</protein>
<comment type="similarity">
    <text evidence="1">Belongs to the enoyl-CoA hydratase/isomerase family.</text>
</comment>
<dbReference type="Pfam" id="PF00378">
    <property type="entry name" value="ECH_1"/>
    <property type="match status" value="1"/>
</dbReference>
<dbReference type="GO" id="GO:0003824">
    <property type="term" value="F:catalytic activity"/>
    <property type="evidence" value="ECO:0007669"/>
    <property type="project" value="InterPro"/>
</dbReference>
<organism evidence="2">
    <name type="scientific">freshwater metagenome</name>
    <dbReference type="NCBI Taxonomy" id="449393"/>
    <lineage>
        <taxon>unclassified sequences</taxon>
        <taxon>metagenomes</taxon>
        <taxon>ecological metagenomes</taxon>
    </lineage>
</organism>
<dbReference type="Gene3D" id="1.10.12.10">
    <property type="entry name" value="Lyase 2-enoyl-coa Hydratase, Chain A, domain 2"/>
    <property type="match status" value="1"/>
</dbReference>
<dbReference type="PROSITE" id="PS00166">
    <property type="entry name" value="ENOYL_COA_HYDRATASE"/>
    <property type="match status" value="1"/>
</dbReference>
<name>A0A6J7I8H8_9ZZZZ</name>
<dbReference type="SUPFAM" id="SSF52096">
    <property type="entry name" value="ClpP/crotonase"/>
    <property type="match status" value="1"/>
</dbReference>
<reference evidence="2" key="1">
    <citation type="submission" date="2020-05" db="EMBL/GenBank/DDBJ databases">
        <authorList>
            <person name="Chiriac C."/>
            <person name="Salcher M."/>
            <person name="Ghai R."/>
            <person name="Kavagutti S V."/>
        </authorList>
    </citation>
    <scope>NUCLEOTIDE SEQUENCE</scope>
</reference>
<dbReference type="AlphaFoldDB" id="A0A6J7I8H8"/>
<dbReference type="InterPro" id="IPR018376">
    <property type="entry name" value="Enoyl-CoA_hyd/isom_CS"/>
</dbReference>
<dbReference type="InterPro" id="IPR029045">
    <property type="entry name" value="ClpP/crotonase-like_dom_sf"/>
</dbReference>
<dbReference type="PANTHER" id="PTHR43802:SF1">
    <property type="entry name" value="IP11341P-RELATED"/>
    <property type="match status" value="1"/>
</dbReference>
<evidence type="ECO:0000313" key="2">
    <source>
        <dbReference type="EMBL" id="CAB4927195.1"/>
    </source>
</evidence>
<dbReference type="InterPro" id="IPR001753">
    <property type="entry name" value="Enoyl-CoA_hydra/iso"/>
</dbReference>